<dbReference type="KEGG" id="tmn:UCRPA7_4284"/>
<keyword evidence="4" id="KW-1185">Reference proteome</keyword>
<dbReference type="AlphaFoldDB" id="R8BLE9"/>
<evidence type="ECO:0000259" key="2">
    <source>
        <dbReference type="Pfam" id="PF08450"/>
    </source>
</evidence>
<reference evidence="4" key="1">
    <citation type="journal article" date="2013" name="Genome Announc.">
        <title>Draft genome sequence of the ascomycete Phaeoacremonium aleophilum strain UCR-PA7, a causal agent of the esca disease complex in grapevines.</title>
        <authorList>
            <person name="Blanco-Ulate B."/>
            <person name="Rolshausen P."/>
            <person name="Cantu D."/>
        </authorList>
    </citation>
    <scope>NUCLEOTIDE SEQUENCE [LARGE SCALE GENOMIC DNA]</scope>
    <source>
        <strain evidence="4">UCR-PA7</strain>
    </source>
</reference>
<dbReference type="eggNOG" id="ENOG502S0TK">
    <property type="taxonomic scope" value="Eukaryota"/>
</dbReference>
<dbReference type="InterPro" id="IPR011042">
    <property type="entry name" value="6-blade_b-propeller_TolB-like"/>
</dbReference>
<dbReference type="Pfam" id="PF08450">
    <property type="entry name" value="SGL"/>
    <property type="match status" value="1"/>
</dbReference>
<dbReference type="RefSeq" id="XP_007915011.1">
    <property type="nucleotide sequence ID" value="XM_007916820.1"/>
</dbReference>
<dbReference type="SUPFAM" id="SSF63829">
    <property type="entry name" value="Calcium-dependent phosphotriesterase"/>
    <property type="match status" value="1"/>
</dbReference>
<dbReference type="EMBL" id="KB933101">
    <property type="protein sequence ID" value="EOO00188.1"/>
    <property type="molecule type" value="Genomic_DNA"/>
</dbReference>
<proteinExistence type="predicted"/>
<sequence length="413" mass="44660">MRFSRQVFLLVTSVKSVVAQERVYGVSIPPKLTYLLPEGYVGNINKHFIDTTTSDASINELLGSARNATFYSYDTEFDFIVGNSPTIRTIYASNATFSYINEAGVWVPELNQLYCTSSGGDSEPYYVLNLDNFTVSPPSTPPPASLISTTGGSYYNKTVYIASFGLKSTGAVPAIHAIDPFTVKTTTVLNSYGGVPFNPIDDLAWVKANTSSGSESCTRPGEDHLFFTILDVSAAGETQFVDSVLPNAIFRYTPSTQSVQAVVSRADLLAPNGIYADPTGQHLYFTDVAATARSGVGSNSSGSQAVYKYDLDADCMPVNKRLFAMPRSGYADGIKVDDYGRVWTAEWNGVVVRDDRGRELGVFNAEQLIDADFYPISNFGLAGDKLVILAGNKISILQLGQNVTTPAGHRSCK</sequence>
<dbReference type="GeneID" id="19324719"/>
<gene>
    <name evidence="3" type="ORF">UCRPA7_4284</name>
</gene>
<dbReference type="Proteomes" id="UP000014074">
    <property type="component" value="Unassembled WGS sequence"/>
</dbReference>
<feature type="chain" id="PRO_5004462872" evidence="1">
    <location>
        <begin position="20"/>
        <end position="413"/>
    </location>
</feature>
<keyword evidence="1" id="KW-0732">Signal</keyword>
<protein>
    <submittedName>
        <fullName evidence="3">Putative calcium-dependent phosphotriesterase protein</fullName>
    </submittedName>
</protein>
<dbReference type="Gene3D" id="2.120.10.30">
    <property type="entry name" value="TolB, C-terminal domain"/>
    <property type="match status" value="1"/>
</dbReference>
<evidence type="ECO:0000256" key="1">
    <source>
        <dbReference type="SAM" id="SignalP"/>
    </source>
</evidence>
<evidence type="ECO:0000313" key="3">
    <source>
        <dbReference type="EMBL" id="EOO00188.1"/>
    </source>
</evidence>
<dbReference type="InterPro" id="IPR013658">
    <property type="entry name" value="SGL"/>
</dbReference>
<dbReference type="PANTHER" id="PTHR47064:SF2">
    <property type="entry name" value="SMP-30_GLUCONOLACTONASE_LRE-LIKE REGION DOMAIN-CONTAINING PROTEIN-RELATED"/>
    <property type="match status" value="1"/>
</dbReference>
<organism evidence="3 4">
    <name type="scientific">Phaeoacremonium minimum (strain UCR-PA7)</name>
    <name type="common">Esca disease fungus</name>
    <name type="synonym">Togninia minima</name>
    <dbReference type="NCBI Taxonomy" id="1286976"/>
    <lineage>
        <taxon>Eukaryota</taxon>
        <taxon>Fungi</taxon>
        <taxon>Dikarya</taxon>
        <taxon>Ascomycota</taxon>
        <taxon>Pezizomycotina</taxon>
        <taxon>Sordariomycetes</taxon>
        <taxon>Sordariomycetidae</taxon>
        <taxon>Togniniales</taxon>
        <taxon>Togniniaceae</taxon>
        <taxon>Phaeoacremonium</taxon>
    </lineage>
</organism>
<accession>R8BLE9</accession>
<dbReference type="HOGENOM" id="CLU_670909_0_0_1"/>
<evidence type="ECO:0000313" key="4">
    <source>
        <dbReference type="Proteomes" id="UP000014074"/>
    </source>
</evidence>
<feature type="signal peptide" evidence="1">
    <location>
        <begin position="1"/>
        <end position="19"/>
    </location>
</feature>
<dbReference type="InterPro" id="IPR052988">
    <property type="entry name" value="Oryzine_lactonohydrolase"/>
</dbReference>
<dbReference type="OrthoDB" id="423498at2759"/>
<dbReference type="PANTHER" id="PTHR47064">
    <property type="entry name" value="PUTATIVE (AFU_ORTHOLOGUE AFUA_1G08990)-RELATED"/>
    <property type="match status" value="1"/>
</dbReference>
<feature type="domain" description="SMP-30/Gluconolactonase/LRE-like region" evidence="2">
    <location>
        <begin position="225"/>
        <end position="357"/>
    </location>
</feature>
<name>R8BLE9_PHAM7</name>